<evidence type="ECO:0000313" key="2">
    <source>
        <dbReference type="Proteomes" id="UP000036959"/>
    </source>
</evidence>
<sequence length="133" mass="15443">MPKGLQEGEIKQAIEDGGHLRNVFIVSKCVGRHVEHLAYIRPSWRRDFLPLRIWQYKDDRTYRDLDRLLMLIRCDFKYRGVVPIYIVGDPELARYKSAACEGKLPDGPIPPFCDECKDCQDCHETPEWAIGPP</sequence>
<dbReference type="AlphaFoldDB" id="A0A0L0MHS5"/>
<gene>
    <name evidence="1" type="ORF">BVER_04467</name>
</gene>
<dbReference type="OrthoDB" id="8453999at2"/>
<dbReference type="EMBL" id="LFJJ01000019">
    <property type="protein sequence ID" value="KND61514.1"/>
    <property type="molecule type" value="Genomic_DNA"/>
</dbReference>
<organism evidence="1 2">
    <name type="scientific">Candidatus Burkholderia verschuerenii</name>
    <dbReference type="NCBI Taxonomy" id="242163"/>
    <lineage>
        <taxon>Bacteria</taxon>
        <taxon>Pseudomonadati</taxon>
        <taxon>Pseudomonadota</taxon>
        <taxon>Betaproteobacteria</taxon>
        <taxon>Burkholderiales</taxon>
        <taxon>Burkholderiaceae</taxon>
        <taxon>Burkholderia</taxon>
    </lineage>
</organism>
<proteinExistence type="predicted"/>
<dbReference type="RefSeq" id="WP_050452555.1">
    <property type="nucleotide sequence ID" value="NZ_LFJJ01000019.1"/>
</dbReference>
<keyword evidence="2" id="KW-1185">Reference proteome</keyword>
<protein>
    <submittedName>
        <fullName evidence="1">Uncharacterized protein</fullName>
    </submittedName>
</protein>
<accession>A0A0L0MHS5</accession>
<name>A0A0L0MHS5_9BURK</name>
<dbReference type="Proteomes" id="UP000036959">
    <property type="component" value="Unassembled WGS sequence"/>
</dbReference>
<reference evidence="2" key="1">
    <citation type="submission" date="2015-06" db="EMBL/GenBank/DDBJ databases">
        <title>Comparative genomics of Burkholderia leaf nodule symbionts.</title>
        <authorList>
            <person name="Carlier A."/>
            <person name="Eberl L."/>
            <person name="Pinto-Carbo M."/>
        </authorList>
    </citation>
    <scope>NUCLEOTIDE SEQUENCE [LARGE SCALE GENOMIC DNA]</scope>
    <source>
        <strain evidence="2">UZHbot4</strain>
    </source>
</reference>
<dbReference type="PATRIC" id="fig|242163.4.peg.2688"/>
<evidence type="ECO:0000313" key="1">
    <source>
        <dbReference type="EMBL" id="KND61514.1"/>
    </source>
</evidence>
<comment type="caution">
    <text evidence="1">The sequence shown here is derived from an EMBL/GenBank/DDBJ whole genome shotgun (WGS) entry which is preliminary data.</text>
</comment>